<evidence type="ECO:0000256" key="6">
    <source>
        <dbReference type="SAM" id="MobiDB-lite"/>
    </source>
</evidence>
<dbReference type="PANTHER" id="PTHR16875:SF0">
    <property type="entry name" value="SELENOPROTEIN K"/>
    <property type="match status" value="1"/>
</dbReference>
<protein>
    <recommendedName>
        <fullName evidence="10">Selenoprotein K</fullName>
    </recommendedName>
</protein>
<evidence type="ECO:0000256" key="7">
    <source>
        <dbReference type="SAM" id="Phobius"/>
    </source>
</evidence>
<sequence length="88" mass="9552">MPYISASGQVEQRRSPLKAIVAFLWAILDFFVTFFKTMFQPTKGHSMSSVGQERRKFDGRGGGNPGDDRRIGRLGGSSSMNVPCAPGG</sequence>
<evidence type="ECO:0000313" key="8">
    <source>
        <dbReference type="EMBL" id="KJE90451.1"/>
    </source>
</evidence>
<dbReference type="EMBL" id="KE346361">
    <property type="protein sequence ID" value="KJE90451.1"/>
    <property type="molecule type" value="Genomic_DNA"/>
</dbReference>
<comment type="subcellular location">
    <subcellularLocation>
        <location evidence="1">Membrane</location>
        <topology evidence="1">Single-pass membrane protein</topology>
    </subcellularLocation>
</comment>
<evidence type="ECO:0000256" key="3">
    <source>
        <dbReference type="ARBA" id="ARBA00022933"/>
    </source>
</evidence>
<evidence type="ECO:0008006" key="10">
    <source>
        <dbReference type="Google" id="ProtNLM"/>
    </source>
</evidence>
<evidence type="ECO:0000313" key="9">
    <source>
        <dbReference type="Proteomes" id="UP000008743"/>
    </source>
</evidence>
<evidence type="ECO:0000256" key="5">
    <source>
        <dbReference type="ARBA" id="ARBA00023136"/>
    </source>
</evidence>
<dbReference type="PANTHER" id="PTHR16875">
    <property type="entry name" value="SELENOPROTEIN K"/>
    <property type="match status" value="1"/>
</dbReference>
<keyword evidence="2 7" id="KW-0812">Transmembrane</keyword>
<organism evidence="8 9">
    <name type="scientific">Capsaspora owczarzaki (strain ATCC 30864)</name>
    <dbReference type="NCBI Taxonomy" id="595528"/>
    <lineage>
        <taxon>Eukaryota</taxon>
        <taxon>Filasterea</taxon>
        <taxon>Capsaspora</taxon>
    </lineage>
</organism>
<dbReference type="RefSeq" id="XP_011270126.1">
    <property type="nucleotide sequence ID" value="XM_011271824.1"/>
</dbReference>
<dbReference type="GO" id="GO:0005794">
    <property type="term" value="C:Golgi apparatus"/>
    <property type="evidence" value="ECO:0007669"/>
    <property type="project" value="TreeGrafter"/>
</dbReference>
<keyword evidence="4 7" id="KW-1133">Transmembrane helix</keyword>
<feature type="transmembrane region" description="Helical" evidence="7">
    <location>
        <begin position="20"/>
        <end position="39"/>
    </location>
</feature>
<dbReference type="InterPro" id="IPR024491">
    <property type="entry name" value="Se_SelK/SelG"/>
</dbReference>
<keyword evidence="9" id="KW-1185">Reference proteome</keyword>
<keyword evidence="5 7" id="KW-0472">Membrane</keyword>
<gene>
    <name evidence="8" type="ORF">CAOG_008544</name>
</gene>
<dbReference type="OrthoDB" id="167295at2759"/>
<name>A0A0D2U5M2_CAPO3</name>
<feature type="region of interest" description="Disordered" evidence="6">
    <location>
        <begin position="42"/>
        <end position="88"/>
    </location>
</feature>
<evidence type="ECO:0000256" key="2">
    <source>
        <dbReference type="ARBA" id="ARBA00022692"/>
    </source>
</evidence>
<dbReference type="GO" id="GO:0005789">
    <property type="term" value="C:endoplasmic reticulum membrane"/>
    <property type="evidence" value="ECO:0007669"/>
    <property type="project" value="TreeGrafter"/>
</dbReference>
<reference evidence="9" key="1">
    <citation type="submission" date="2011-02" db="EMBL/GenBank/DDBJ databases">
        <title>The Genome Sequence of Capsaspora owczarzaki ATCC 30864.</title>
        <authorList>
            <person name="Russ C."/>
            <person name="Cuomo C."/>
            <person name="Burger G."/>
            <person name="Gray M.W."/>
            <person name="Holland P.W.H."/>
            <person name="King N."/>
            <person name="Lang F.B.F."/>
            <person name="Roger A.J."/>
            <person name="Ruiz-Trillo I."/>
            <person name="Young S.K."/>
            <person name="Zeng Q."/>
            <person name="Gargeya S."/>
            <person name="Alvarado L."/>
            <person name="Berlin A."/>
            <person name="Chapman S.B."/>
            <person name="Chen Z."/>
            <person name="Freedman E."/>
            <person name="Gellesch M."/>
            <person name="Goldberg J."/>
            <person name="Griggs A."/>
            <person name="Gujja S."/>
            <person name="Heilman E."/>
            <person name="Heiman D."/>
            <person name="Howarth C."/>
            <person name="Mehta T."/>
            <person name="Neiman D."/>
            <person name="Pearson M."/>
            <person name="Roberts A."/>
            <person name="Saif S."/>
            <person name="Shea T."/>
            <person name="Shenoy N."/>
            <person name="Sisk P."/>
            <person name="Stolte C."/>
            <person name="Sykes S."/>
            <person name="White J."/>
            <person name="Yandava C."/>
            <person name="Haas B."/>
            <person name="Nusbaum C."/>
            <person name="Birren B."/>
        </authorList>
    </citation>
    <scope>NUCLEOTIDE SEQUENCE</scope>
    <source>
        <strain evidence="9">ATCC 30864</strain>
    </source>
</reference>
<evidence type="ECO:0000256" key="4">
    <source>
        <dbReference type="ARBA" id="ARBA00022989"/>
    </source>
</evidence>
<evidence type="ECO:0000256" key="1">
    <source>
        <dbReference type="ARBA" id="ARBA00004167"/>
    </source>
</evidence>
<dbReference type="GO" id="GO:0032469">
    <property type="term" value="P:endoplasmic reticulum calcium ion homeostasis"/>
    <property type="evidence" value="ECO:0007669"/>
    <property type="project" value="TreeGrafter"/>
</dbReference>
<dbReference type="GO" id="GO:0006816">
    <property type="term" value="P:calcium ion transport"/>
    <property type="evidence" value="ECO:0007669"/>
    <property type="project" value="TreeGrafter"/>
</dbReference>
<keyword evidence="3" id="KW-0712">Selenocysteine</keyword>
<accession>A0A0D2U5M2</accession>
<dbReference type="Proteomes" id="UP000008743">
    <property type="component" value="Unassembled WGS sequence"/>
</dbReference>
<dbReference type="Pfam" id="PF10961">
    <property type="entry name" value="SelK_SelG"/>
    <property type="match status" value="1"/>
</dbReference>
<dbReference type="InParanoid" id="A0A0D2U5M2"/>
<dbReference type="AlphaFoldDB" id="A0A0D2U5M2"/>
<feature type="compositionally biased region" description="Polar residues" evidence="6">
    <location>
        <begin position="42"/>
        <end position="51"/>
    </location>
</feature>
<proteinExistence type="predicted"/>